<comment type="caution">
    <text evidence="2">Lacks conserved residue(s) required for the propagation of feature annotation.</text>
</comment>
<organism evidence="5 6">
    <name type="scientific">Polypedilum vanderplanki</name>
    <name type="common">Sleeping chironomid midge</name>
    <dbReference type="NCBI Taxonomy" id="319348"/>
    <lineage>
        <taxon>Eukaryota</taxon>
        <taxon>Metazoa</taxon>
        <taxon>Ecdysozoa</taxon>
        <taxon>Arthropoda</taxon>
        <taxon>Hexapoda</taxon>
        <taxon>Insecta</taxon>
        <taxon>Pterygota</taxon>
        <taxon>Neoptera</taxon>
        <taxon>Endopterygota</taxon>
        <taxon>Diptera</taxon>
        <taxon>Nematocera</taxon>
        <taxon>Chironomoidea</taxon>
        <taxon>Chironomidae</taxon>
        <taxon>Chironominae</taxon>
        <taxon>Polypedilum</taxon>
        <taxon>Polypedilum</taxon>
    </lineage>
</organism>
<dbReference type="Pfam" id="PF26080">
    <property type="entry name" value="CUB_animal"/>
    <property type="match status" value="1"/>
</dbReference>
<feature type="signal peptide" evidence="3">
    <location>
        <begin position="1"/>
        <end position="21"/>
    </location>
</feature>
<feature type="chain" id="PRO_5039892555" description="CUB domain-containing protein" evidence="3">
    <location>
        <begin position="22"/>
        <end position="580"/>
    </location>
</feature>
<proteinExistence type="predicted"/>
<dbReference type="PROSITE" id="PS01180">
    <property type="entry name" value="CUB"/>
    <property type="match status" value="1"/>
</dbReference>
<dbReference type="Proteomes" id="UP001107558">
    <property type="component" value="Chromosome 1"/>
</dbReference>
<comment type="caution">
    <text evidence="5">The sequence shown here is derived from an EMBL/GenBank/DDBJ whole genome shotgun (WGS) entry which is preliminary data.</text>
</comment>
<evidence type="ECO:0000313" key="5">
    <source>
        <dbReference type="EMBL" id="KAG5683861.1"/>
    </source>
</evidence>
<protein>
    <recommendedName>
        <fullName evidence="4">CUB domain-containing protein</fullName>
    </recommendedName>
</protein>
<dbReference type="InterPro" id="IPR035914">
    <property type="entry name" value="Sperma_CUB_dom_sf"/>
</dbReference>
<keyword evidence="1 2" id="KW-1015">Disulfide bond</keyword>
<dbReference type="Gene3D" id="2.60.120.290">
    <property type="entry name" value="Spermadhesin, CUB domain"/>
    <property type="match status" value="1"/>
</dbReference>
<sequence length="580" mass="66063">MKQFSAFSVLIFSSLFISAKFQRVQKLIFKDIHDNRSEYNEVYFHPKEYSYKIERSKPNDSSKNYLNYRDVYGIRYTPQRKEQNKSETIKEVSKINDNMYITTLPASIESEGISPLSSESVLDMESTTLHTFKLQNQYGNDKVEEQEKYETNTVHNGSSNNNDIEITEHNVDETNTHHIMKPNNRVEHALDFLANRMKNLMYISNDHRVVETNVSPHLLSLGKFLNLFSLIRIDSVPCMSGRKPLRQLYGSCLNEAECINLGGISMDRCANGFGVCCIFKTSCGRVTGHNVTYFESPNYPLASESNLGSCTLTILLAKNVKQVLLEFVFFEILPPTNGNCIDDQLMISTESGSKNHEVPIICGIASGQHSNNDLNILLQDFKMNFLVYVDVTNSEKLFLSVLTHTADDRAFSIKITQLSIHDNLAPDGCLQYYTEAEGTIKTFNYDNDYSQIIKYRNPTYFNNMNYAICIKRHPEHCIIKYTNEYKGREELFELVNLDANGNFLAKGQAGAEIFSCPDDFISVNYIRLCGYKLNDGAVSINFNINVPVRSVMNGPILMPVKTNNSTVGRGFKINYFQEKC</sequence>
<evidence type="ECO:0000256" key="3">
    <source>
        <dbReference type="SAM" id="SignalP"/>
    </source>
</evidence>
<feature type="disulfide bond" evidence="2">
    <location>
        <begin position="283"/>
        <end position="310"/>
    </location>
</feature>
<dbReference type="Pfam" id="PF00431">
    <property type="entry name" value="CUB"/>
    <property type="match status" value="1"/>
</dbReference>
<reference evidence="5" key="1">
    <citation type="submission" date="2021-03" db="EMBL/GenBank/DDBJ databases">
        <title>Chromosome level genome of the anhydrobiotic midge Polypedilum vanderplanki.</title>
        <authorList>
            <person name="Yoshida Y."/>
            <person name="Kikawada T."/>
            <person name="Gusev O."/>
        </authorList>
    </citation>
    <scope>NUCLEOTIDE SEQUENCE</scope>
    <source>
        <strain evidence="5">NIAS01</strain>
        <tissue evidence="5">Whole body or cell culture</tissue>
    </source>
</reference>
<dbReference type="PANTHER" id="PTHR33236:SF11">
    <property type="entry name" value="CUB DOMAIN-CONTAINING PROTEIN"/>
    <property type="match status" value="1"/>
</dbReference>
<evidence type="ECO:0000256" key="2">
    <source>
        <dbReference type="PROSITE-ProRule" id="PRU00059"/>
    </source>
</evidence>
<keyword evidence="3" id="KW-0732">Signal</keyword>
<gene>
    <name evidence="5" type="ORF">PVAND_013123</name>
</gene>
<dbReference type="SUPFAM" id="SSF49854">
    <property type="entry name" value="Spermadhesin, CUB domain"/>
    <property type="match status" value="1"/>
</dbReference>
<dbReference type="PANTHER" id="PTHR33236">
    <property type="entry name" value="INTRAFLAGELLAR TRANSPORT PROTEIN 122 FAMILY PROTEIN-RELATED"/>
    <property type="match status" value="1"/>
</dbReference>
<evidence type="ECO:0000259" key="4">
    <source>
        <dbReference type="PROSITE" id="PS01180"/>
    </source>
</evidence>
<dbReference type="EMBL" id="JADBJN010000001">
    <property type="protein sequence ID" value="KAG5683861.1"/>
    <property type="molecule type" value="Genomic_DNA"/>
</dbReference>
<dbReference type="AlphaFoldDB" id="A0A9J6CPE9"/>
<dbReference type="InterPro" id="IPR000859">
    <property type="entry name" value="CUB_dom"/>
</dbReference>
<evidence type="ECO:0000313" key="6">
    <source>
        <dbReference type="Proteomes" id="UP001107558"/>
    </source>
</evidence>
<accession>A0A9J6CPE9</accession>
<name>A0A9J6CPE9_POLVA</name>
<feature type="domain" description="CUB" evidence="4">
    <location>
        <begin position="283"/>
        <end position="405"/>
    </location>
</feature>
<evidence type="ECO:0000256" key="1">
    <source>
        <dbReference type="ARBA" id="ARBA00023157"/>
    </source>
</evidence>
<dbReference type="OrthoDB" id="6479909at2759"/>
<keyword evidence="6" id="KW-1185">Reference proteome</keyword>
<dbReference type="InterPro" id="IPR058698">
    <property type="entry name" value="CUB_metazoa"/>
</dbReference>